<dbReference type="AlphaFoldDB" id="A0A510HPI1"/>
<comment type="subunit">
    <text evidence="9">Homodimer, forms a heterotetramer with a Cas1 homodimer.</text>
</comment>
<proteinExistence type="inferred from homology"/>
<protein>
    <recommendedName>
        <fullName evidence="9">CRISPR-associated endoribonuclease Cas2</fullName>
        <ecNumber evidence="9">3.1.-.-</ecNumber>
    </recommendedName>
</protein>
<keyword evidence="7 9" id="KW-0460">Magnesium</keyword>
<comment type="function">
    <text evidence="9">CRISPR (clustered regularly interspaced short palindromic repeat), is an adaptive immune system that provides protection against mobile genetic elements (viruses, transposable elements and conjugative plasmids). CRISPR clusters contain sequences complementary to antecedent mobile elements and target invading nucleic acids. CRISPR clusters are transcribed and processed into CRISPR RNA (crRNA). Functions as a ssRNA-specific endoribonuclease. Involved in the integration of spacer DNA into the CRISPR cassette.</text>
</comment>
<dbReference type="GO" id="GO:0004521">
    <property type="term" value="F:RNA endonuclease activity"/>
    <property type="evidence" value="ECO:0007669"/>
    <property type="project" value="InterPro"/>
</dbReference>
<evidence type="ECO:0000256" key="5">
    <source>
        <dbReference type="ARBA" id="ARBA00022759"/>
    </source>
</evidence>
<dbReference type="OrthoDB" id="9798176at2"/>
<dbReference type="GO" id="GO:0016787">
    <property type="term" value="F:hydrolase activity"/>
    <property type="evidence" value="ECO:0007669"/>
    <property type="project" value="UniProtKB-KW"/>
</dbReference>
<gene>
    <name evidence="9 10" type="primary">cas2</name>
    <name evidence="10" type="ORF">RxyAA322_26370</name>
</gene>
<dbReference type="NCBIfam" id="TIGR01573">
    <property type="entry name" value="cas2"/>
    <property type="match status" value="1"/>
</dbReference>
<dbReference type="PANTHER" id="PTHR34405">
    <property type="entry name" value="CRISPR-ASSOCIATED ENDORIBONUCLEASE CAS2"/>
    <property type="match status" value="1"/>
</dbReference>
<feature type="binding site" evidence="9">
    <location>
        <position position="8"/>
    </location>
    <ligand>
        <name>Mg(2+)</name>
        <dbReference type="ChEBI" id="CHEBI:18420"/>
        <note>catalytic</note>
    </ligand>
</feature>
<name>A0A510HPI1_9ACTN</name>
<comment type="cofactor">
    <cofactor evidence="1 9">
        <name>Mg(2+)</name>
        <dbReference type="ChEBI" id="CHEBI:18420"/>
    </cofactor>
</comment>
<keyword evidence="3 9" id="KW-0540">Nuclease</keyword>
<keyword evidence="4 9" id="KW-0479">Metal-binding</keyword>
<keyword evidence="5 9" id="KW-0255">Endonuclease</keyword>
<evidence type="ECO:0000313" key="11">
    <source>
        <dbReference type="Proteomes" id="UP000318065"/>
    </source>
</evidence>
<dbReference type="InterPro" id="IPR021127">
    <property type="entry name" value="CRISPR_associated_Cas2"/>
</dbReference>
<evidence type="ECO:0000256" key="8">
    <source>
        <dbReference type="ARBA" id="ARBA00023118"/>
    </source>
</evidence>
<dbReference type="EMBL" id="AP019791">
    <property type="protein sequence ID" value="BBL80783.1"/>
    <property type="molecule type" value="Genomic_DNA"/>
</dbReference>
<dbReference type="CDD" id="cd09725">
    <property type="entry name" value="Cas2_I_II_III"/>
    <property type="match status" value="1"/>
</dbReference>
<organism evidence="10 11">
    <name type="scientific">Rubrobacter xylanophilus</name>
    <dbReference type="NCBI Taxonomy" id="49319"/>
    <lineage>
        <taxon>Bacteria</taxon>
        <taxon>Bacillati</taxon>
        <taxon>Actinomycetota</taxon>
        <taxon>Rubrobacteria</taxon>
        <taxon>Rubrobacterales</taxon>
        <taxon>Rubrobacteraceae</taxon>
        <taxon>Rubrobacter</taxon>
    </lineage>
</organism>
<dbReference type="GO" id="GO:0051607">
    <property type="term" value="P:defense response to virus"/>
    <property type="evidence" value="ECO:0007669"/>
    <property type="project" value="UniProtKB-UniRule"/>
</dbReference>
<dbReference type="InterPro" id="IPR019199">
    <property type="entry name" value="Virulence_VapD/CRISPR_Cas2"/>
</dbReference>
<dbReference type="GO" id="GO:0043571">
    <property type="term" value="P:maintenance of CRISPR repeat elements"/>
    <property type="evidence" value="ECO:0007669"/>
    <property type="project" value="UniProtKB-UniRule"/>
</dbReference>
<dbReference type="PANTHER" id="PTHR34405:SF1">
    <property type="entry name" value="CRISPR-ASSOCIATED ENDORIBONUCLEASE CAS2"/>
    <property type="match status" value="1"/>
</dbReference>
<comment type="similarity">
    <text evidence="2 9">Belongs to the CRISPR-associated endoribonuclease Cas2 protein family.</text>
</comment>
<dbReference type="Gene3D" id="3.30.70.240">
    <property type="match status" value="1"/>
</dbReference>
<evidence type="ECO:0000256" key="9">
    <source>
        <dbReference type="HAMAP-Rule" id="MF_01471"/>
    </source>
</evidence>
<keyword evidence="8 9" id="KW-0051">Antiviral defense</keyword>
<evidence type="ECO:0000256" key="2">
    <source>
        <dbReference type="ARBA" id="ARBA00009959"/>
    </source>
</evidence>
<evidence type="ECO:0000256" key="4">
    <source>
        <dbReference type="ARBA" id="ARBA00022723"/>
    </source>
</evidence>
<dbReference type="Pfam" id="PF09827">
    <property type="entry name" value="CRISPR_Cas2"/>
    <property type="match status" value="1"/>
</dbReference>
<dbReference type="GO" id="GO:0046872">
    <property type="term" value="F:metal ion binding"/>
    <property type="evidence" value="ECO:0007669"/>
    <property type="project" value="UniProtKB-UniRule"/>
</dbReference>
<evidence type="ECO:0000313" key="10">
    <source>
        <dbReference type="EMBL" id="BBL80783.1"/>
    </source>
</evidence>
<accession>A0A510HPI1</accession>
<evidence type="ECO:0000256" key="1">
    <source>
        <dbReference type="ARBA" id="ARBA00001946"/>
    </source>
</evidence>
<sequence length="89" mass="10400">MYVIMVYDVNVKRVVKVLKIGRKYLEHVQNSVLEGELSPAQYKKLKHEVSKAIDPEEDAVRFYLLRSTRYLSTEELGLPSRPEQETSFL</sequence>
<evidence type="ECO:0000256" key="3">
    <source>
        <dbReference type="ARBA" id="ARBA00022722"/>
    </source>
</evidence>
<dbReference type="RefSeq" id="WP_143528753.1">
    <property type="nucleotide sequence ID" value="NZ_AP019791.1"/>
</dbReference>
<keyword evidence="11" id="KW-1185">Reference proteome</keyword>
<evidence type="ECO:0000256" key="7">
    <source>
        <dbReference type="ARBA" id="ARBA00022842"/>
    </source>
</evidence>
<dbReference type="Proteomes" id="UP000318065">
    <property type="component" value="Chromosome"/>
</dbReference>
<reference evidence="10" key="1">
    <citation type="journal article" date="2019" name="Microbiol. Resour. Announc.">
        <title>Complete Genome Sequence of Rubrobacter xylanophilus Strain AA3-22, Isolated from Arima Onsen in Japan.</title>
        <authorList>
            <person name="Tomariguchi N."/>
            <person name="Miyazaki K."/>
        </authorList>
    </citation>
    <scope>NUCLEOTIDE SEQUENCE [LARGE SCALE GENOMIC DNA]</scope>
    <source>
        <strain evidence="10">AA3-22</strain>
    </source>
</reference>
<dbReference type="HAMAP" id="MF_01471">
    <property type="entry name" value="Cas2"/>
    <property type="match status" value="1"/>
</dbReference>
<keyword evidence="6 9" id="KW-0378">Hydrolase</keyword>
<dbReference type="EC" id="3.1.-.-" evidence="9"/>
<evidence type="ECO:0000256" key="6">
    <source>
        <dbReference type="ARBA" id="ARBA00022801"/>
    </source>
</evidence>
<dbReference type="SUPFAM" id="SSF143430">
    <property type="entry name" value="TTP0101/SSO1404-like"/>
    <property type="match status" value="1"/>
</dbReference>